<evidence type="ECO:0000313" key="2">
    <source>
        <dbReference type="Proteomes" id="UP000257109"/>
    </source>
</evidence>
<dbReference type="AlphaFoldDB" id="A0A371GTH4"/>
<sequence>MTTPLFFSTVSIPIPEPILTPNPSRRTIFPVQFPQICELYKKAKASFGQRGRWTSLGTSLGTSPNGTLSPMFFPIGDGIIFENLASKLSNSLGECPL</sequence>
<accession>A0A371GTH4</accession>
<evidence type="ECO:0000313" key="1">
    <source>
        <dbReference type="EMBL" id="RDX93776.1"/>
    </source>
</evidence>
<dbReference type="Proteomes" id="UP000257109">
    <property type="component" value="Unassembled WGS sequence"/>
</dbReference>
<protein>
    <submittedName>
        <fullName evidence="1">Ribonucleoside-diphosphate reductase small chain B</fullName>
    </submittedName>
</protein>
<gene>
    <name evidence="1" type="primary">RNR2B</name>
    <name evidence="1" type="ORF">CR513_23910</name>
</gene>
<feature type="non-terminal residue" evidence="1">
    <location>
        <position position="1"/>
    </location>
</feature>
<proteinExistence type="predicted"/>
<dbReference type="STRING" id="157652.A0A371GTH4"/>
<organism evidence="1 2">
    <name type="scientific">Mucuna pruriens</name>
    <name type="common">Velvet bean</name>
    <name type="synonym">Dolichos pruriens</name>
    <dbReference type="NCBI Taxonomy" id="157652"/>
    <lineage>
        <taxon>Eukaryota</taxon>
        <taxon>Viridiplantae</taxon>
        <taxon>Streptophyta</taxon>
        <taxon>Embryophyta</taxon>
        <taxon>Tracheophyta</taxon>
        <taxon>Spermatophyta</taxon>
        <taxon>Magnoliopsida</taxon>
        <taxon>eudicotyledons</taxon>
        <taxon>Gunneridae</taxon>
        <taxon>Pentapetalae</taxon>
        <taxon>rosids</taxon>
        <taxon>fabids</taxon>
        <taxon>Fabales</taxon>
        <taxon>Fabaceae</taxon>
        <taxon>Papilionoideae</taxon>
        <taxon>50 kb inversion clade</taxon>
        <taxon>NPAAA clade</taxon>
        <taxon>indigoferoid/millettioid clade</taxon>
        <taxon>Phaseoleae</taxon>
        <taxon>Mucuna</taxon>
    </lineage>
</organism>
<dbReference type="EMBL" id="QJKJ01004531">
    <property type="protein sequence ID" value="RDX93776.1"/>
    <property type="molecule type" value="Genomic_DNA"/>
</dbReference>
<comment type="caution">
    <text evidence="1">The sequence shown here is derived from an EMBL/GenBank/DDBJ whole genome shotgun (WGS) entry which is preliminary data.</text>
</comment>
<reference evidence="1" key="1">
    <citation type="submission" date="2018-05" db="EMBL/GenBank/DDBJ databases">
        <title>Draft genome of Mucuna pruriens seed.</title>
        <authorList>
            <person name="Nnadi N.E."/>
            <person name="Vos R."/>
            <person name="Hasami M.H."/>
            <person name="Devisetty U.K."/>
            <person name="Aguiy J.C."/>
        </authorList>
    </citation>
    <scope>NUCLEOTIDE SEQUENCE [LARGE SCALE GENOMIC DNA]</scope>
    <source>
        <strain evidence="1">JCA_2017</strain>
    </source>
</reference>
<keyword evidence="2" id="KW-1185">Reference proteome</keyword>
<name>A0A371GTH4_MUCPR</name>